<evidence type="ECO:0000256" key="5">
    <source>
        <dbReference type="ARBA" id="ARBA00023163"/>
    </source>
</evidence>
<dbReference type="PANTHER" id="PTHR43133">
    <property type="entry name" value="RNA POLYMERASE ECF-TYPE SIGMA FACTO"/>
    <property type="match status" value="1"/>
</dbReference>
<evidence type="ECO:0000256" key="1">
    <source>
        <dbReference type="ARBA" id="ARBA00010641"/>
    </source>
</evidence>
<sequence length="199" mass="21687">MNDGALSGGAADDGALMLAYAAGDAAAFEQLYARHRRGLYAYLQRQAPRPGWVDDLFQETWLAVIGARAGYRPSAAFRTWLYGIARNKLIDRIRRSDAVLLSDFLADDGDDGELLDRLGADAGHDPAQLLARRRDGDALHAALRTLPAPQREVFLLREQADMSLTEIAALVGVPLETAKSRLRYAIARLRAALAEEVAG</sequence>
<dbReference type="Gene3D" id="1.10.1740.10">
    <property type="match status" value="1"/>
</dbReference>
<dbReference type="InterPro" id="IPR013249">
    <property type="entry name" value="RNA_pol_sigma70_r4_t2"/>
</dbReference>
<evidence type="ECO:0000313" key="9">
    <source>
        <dbReference type="Proteomes" id="UP000002588"/>
    </source>
</evidence>
<organism evidence="8 9">
    <name type="scientific">Azoarcus sp. (strain BH72)</name>
    <dbReference type="NCBI Taxonomy" id="418699"/>
    <lineage>
        <taxon>Bacteria</taxon>
        <taxon>Pseudomonadati</taxon>
        <taxon>Pseudomonadota</taxon>
        <taxon>Betaproteobacteria</taxon>
        <taxon>Rhodocyclales</taxon>
        <taxon>Zoogloeaceae</taxon>
        <taxon>Azoarcus</taxon>
    </lineage>
</organism>
<evidence type="ECO:0000313" key="8">
    <source>
        <dbReference type="EMBL" id="CAL92693.1"/>
    </source>
</evidence>
<dbReference type="InterPro" id="IPR014284">
    <property type="entry name" value="RNA_pol_sigma-70_dom"/>
</dbReference>
<evidence type="ECO:0000259" key="6">
    <source>
        <dbReference type="Pfam" id="PF04542"/>
    </source>
</evidence>
<dbReference type="NCBIfam" id="TIGR02937">
    <property type="entry name" value="sigma70-ECF"/>
    <property type="match status" value="1"/>
</dbReference>
<evidence type="ECO:0000256" key="3">
    <source>
        <dbReference type="ARBA" id="ARBA00023082"/>
    </source>
</evidence>
<dbReference type="AlphaFoldDB" id="A1K1I8"/>
<dbReference type="InterPro" id="IPR007627">
    <property type="entry name" value="RNA_pol_sigma70_r2"/>
</dbReference>
<dbReference type="RefSeq" id="WP_011763812.1">
    <property type="nucleotide sequence ID" value="NC_008702.1"/>
</dbReference>
<dbReference type="Pfam" id="PF08281">
    <property type="entry name" value="Sigma70_r4_2"/>
    <property type="match status" value="1"/>
</dbReference>
<dbReference type="GO" id="GO:0016987">
    <property type="term" value="F:sigma factor activity"/>
    <property type="evidence" value="ECO:0007669"/>
    <property type="project" value="UniProtKB-KW"/>
</dbReference>
<keyword evidence="5" id="KW-0804">Transcription</keyword>
<feature type="domain" description="RNA polymerase sigma factor 70 region 4 type 2" evidence="7">
    <location>
        <begin position="137"/>
        <end position="189"/>
    </location>
</feature>
<dbReference type="CDD" id="cd06171">
    <property type="entry name" value="Sigma70_r4"/>
    <property type="match status" value="1"/>
</dbReference>
<dbReference type="Proteomes" id="UP000002588">
    <property type="component" value="Chromosome"/>
</dbReference>
<dbReference type="SUPFAM" id="SSF88946">
    <property type="entry name" value="Sigma2 domain of RNA polymerase sigma factors"/>
    <property type="match status" value="1"/>
</dbReference>
<dbReference type="KEGG" id="azo:azo0075"/>
<dbReference type="NCBIfam" id="NF009166">
    <property type="entry name" value="PRK12513.1"/>
    <property type="match status" value="1"/>
</dbReference>
<keyword evidence="2" id="KW-0805">Transcription regulation</keyword>
<dbReference type="STRING" id="62928.azo0075"/>
<dbReference type="HOGENOM" id="CLU_047691_9_2_4"/>
<proteinExistence type="inferred from homology"/>
<dbReference type="eggNOG" id="COG1595">
    <property type="taxonomic scope" value="Bacteria"/>
</dbReference>
<dbReference type="EMBL" id="AM406670">
    <property type="protein sequence ID" value="CAL92693.1"/>
    <property type="molecule type" value="Genomic_DNA"/>
</dbReference>
<evidence type="ECO:0000259" key="7">
    <source>
        <dbReference type="Pfam" id="PF08281"/>
    </source>
</evidence>
<dbReference type="SUPFAM" id="SSF88659">
    <property type="entry name" value="Sigma3 and sigma4 domains of RNA polymerase sigma factors"/>
    <property type="match status" value="1"/>
</dbReference>
<protein>
    <submittedName>
        <fullName evidence="8">Probable RNA polymerase sigma-E factor (Sigma-24)</fullName>
    </submittedName>
</protein>
<dbReference type="GO" id="GO:0006352">
    <property type="term" value="P:DNA-templated transcription initiation"/>
    <property type="evidence" value="ECO:0007669"/>
    <property type="project" value="InterPro"/>
</dbReference>
<keyword evidence="4" id="KW-0238">DNA-binding</keyword>
<dbReference type="InterPro" id="IPR013324">
    <property type="entry name" value="RNA_pol_sigma_r3/r4-like"/>
</dbReference>
<feature type="domain" description="RNA polymerase sigma-70 region 2" evidence="6">
    <location>
        <begin position="31"/>
        <end position="97"/>
    </location>
</feature>
<evidence type="ECO:0000256" key="4">
    <source>
        <dbReference type="ARBA" id="ARBA00023125"/>
    </source>
</evidence>
<keyword evidence="3" id="KW-0731">Sigma factor</keyword>
<dbReference type="GO" id="GO:0003677">
    <property type="term" value="F:DNA binding"/>
    <property type="evidence" value="ECO:0007669"/>
    <property type="project" value="UniProtKB-KW"/>
</dbReference>
<dbReference type="InterPro" id="IPR013325">
    <property type="entry name" value="RNA_pol_sigma_r2"/>
</dbReference>
<dbReference type="InterPro" id="IPR039425">
    <property type="entry name" value="RNA_pol_sigma-70-like"/>
</dbReference>
<gene>
    <name evidence="8" type="primary">rpoE</name>
    <name evidence="8" type="ordered locus">azo0075</name>
</gene>
<name>A1K1I8_AZOSB</name>
<accession>A1K1I8</accession>
<dbReference type="Gene3D" id="1.10.10.10">
    <property type="entry name" value="Winged helix-like DNA-binding domain superfamily/Winged helix DNA-binding domain"/>
    <property type="match status" value="1"/>
</dbReference>
<evidence type="ECO:0000256" key="2">
    <source>
        <dbReference type="ARBA" id="ARBA00023015"/>
    </source>
</evidence>
<comment type="similarity">
    <text evidence="1">Belongs to the sigma-70 factor family. ECF subfamily.</text>
</comment>
<dbReference type="PANTHER" id="PTHR43133:SF8">
    <property type="entry name" value="RNA POLYMERASE SIGMA FACTOR HI_1459-RELATED"/>
    <property type="match status" value="1"/>
</dbReference>
<reference evidence="8 9" key="1">
    <citation type="journal article" date="2006" name="Nat. Biotechnol.">
        <title>Complete genome of the mutualistic, N2-fixing grass endophyte Azoarcus sp. strain BH72.</title>
        <authorList>
            <person name="Krause A."/>
            <person name="Ramakumar A."/>
            <person name="Bartels D."/>
            <person name="Battistoni F."/>
            <person name="Bekel T."/>
            <person name="Boch J."/>
            <person name="Boehm M."/>
            <person name="Friedrich F."/>
            <person name="Hurek T."/>
            <person name="Krause L."/>
            <person name="Linke B."/>
            <person name="McHardy A.C."/>
            <person name="Sarkar A."/>
            <person name="Schneiker S."/>
            <person name="Syed A.A."/>
            <person name="Thauer R."/>
            <person name="Vorhoelter F.-J."/>
            <person name="Weidner S."/>
            <person name="Puehler A."/>
            <person name="Reinhold-Hurek B."/>
            <person name="Kaiser O."/>
            <person name="Goesmann A."/>
        </authorList>
    </citation>
    <scope>NUCLEOTIDE SEQUENCE [LARGE SCALE GENOMIC DNA]</scope>
    <source>
        <strain evidence="8 9">BH72</strain>
    </source>
</reference>
<keyword evidence="9" id="KW-1185">Reference proteome</keyword>
<dbReference type="InterPro" id="IPR036388">
    <property type="entry name" value="WH-like_DNA-bd_sf"/>
</dbReference>
<dbReference type="Pfam" id="PF04542">
    <property type="entry name" value="Sigma70_r2"/>
    <property type="match status" value="1"/>
</dbReference>